<dbReference type="PANTHER" id="PTHR38887:SF1">
    <property type="entry name" value="RAS MODIFICATION PROTEIN ERF4"/>
    <property type="match status" value="1"/>
</dbReference>
<feature type="coiled-coil region" evidence="1">
    <location>
        <begin position="298"/>
        <end position="354"/>
    </location>
</feature>
<evidence type="ECO:0000313" key="3">
    <source>
        <dbReference type="EMBL" id="KAA8915149.1"/>
    </source>
</evidence>
<proteinExistence type="predicted"/>
<organism evidence="3 4">
    <name type="scientific">Trichomonascus ciferrii</name>
    <dbReference type="NCBI Taxonomy" id="44093"/>
    <lineage>
        <taxon>Eukaryota</taxon>
        <taxon>Fungi</taxon>
        <taxon>Dikarya</taxon>
        <taxon>Ascomycota</taxon>
        <taxon>Saccharomycotina</taxon>
        <taxon>Dipodascomycetes</taxon>
        <taxon>Dipodascales</taxon>
        <taxon>Trichomonascaceae</taxon>
        <taxon>Trichomonascus</taxon>
        <taxon>Trichomonascus ciferrii complex</taxon>
    </lineage>
</organism>
<keyword evidence="1" id="KW-0175">Coiled coil</keyword>
<dbReference type="OrthoDB" id="3068835at2759"/>
<evidence type="ECO:0000256" key="2">
    <source>
        <dbReference type="SAM" id="Phobius"/>
    </source>
</evidence>
<reference evidence="3" key="1">
    <citation type="journal article" date="2019" name="G3 (Bethesda)">
        <title>Genome Assemblies of Two Rare Opportunistic Yeast Pathogens: Diutina rugosa (syn. Candida rugosa) and Trichomonascus ciferrii (syn. Candida ciferrii).</title>
        <authorList>
            <person name="Mixao V."/>
            <person name="Saus E."/>
            <person name="Hansen A.P."/>
            <person name="Lass-Florl C."/>
            <person name="Gabaldon T."/>
        </authorList>
    </citation>
    <scope>NUCLEOTIDE SEQUENCE</scope>
    <source>
        <strain evidence="3">CBS 4856</strain>
    </source>
</reference>
<dbReference type="VEuPathDB" id="FungiDB:TRICI_002694"/>
<keyword evidence="4" id="KW-1185">Reference proteome</keyword>
<keyword evidence="2" id="KW-0472">Membrane</keyword>
<dbReference type="Proteomes" id="UP000761534">
    <property type="component" value="Unassembled WGS sequence"/>
</dbReference>
<dbReference type="AlphaFoldDB" id="A0A642V606"/>
<dbReference type="PANTHER" id="PTHR38887">
    <property type="entry name" value="CHROMOSOME 21, WHOLE GENOME SHOTGUN SEQUENCE"/>
    <property type="match status" value="1"/>
</dbReference>
<dbReference type="EMBL" id="SWFS01000182">
    <property type="protein sequence ID" value="KAA8915149.1"/>
    <property type="molecule type" value="Genomic_DNA"/>
</dbReference>
<feature type="transmembrane region" description="Helical" evidence="2">
    <location>
        <begin position="138"/>
        <end position="157"/>
    </location>
</feature>
<gene>
    <name evidence="3" type="ORF">TRICI_002694</name>
</gene>
<dbReference type="InterPro" id="IPR053221">
    <property type="entry name" value="Burnettramic_acid_biosynth"/>
</dbReference>
<comment type="caution">
    <text evidence="3">The sequence shown here is derived from an EMBL/GenBank/DDBJ whole genome shotgun (WGS) entry which is preliminary data.</text>
</comment>
<sequence>MSHIIPVNVNFGGDSFKWGKKRRASSSSSTVVTEEEILGEADNDLIEKGLEFISEMETPPQYSEFEPLVRPIVIPQMASKFGVPFTRAYAPILESRGIKEHDFLEFIDGLNIVSTPHFMFLIMLIVAEVLDATNVDVLEIAAAALMITAVMGTVIMCKRRAKLFLKKTNKRLFHHRGLHVRIVSSKDLVEILNLPSRDDLIRPFSSEQLSMSVHERRMHGLNEKVHPITFEVQEPSRKTNILAKIAAFQVSRTYKGEQKVLMKAREKNTKRLQKQNTLSSLQKPAGIEKHSTKLDLKKESLDTRCEQINAKYDELLAKDPSSSGKLESQRKTDLDKLSSKYDRLYEKYNQACQKSQEKHERSLKKCERKLLSGDHERKAMKRLNWILIEDVSISSS</sequence>
<evidence type="ECO:0000256" key="1">
    <source>
        <dbReference type="SAM" id="Coils"/>
    </source>
</evidence>
<feature type="transmembrane region" description="Helical" evidence="2">
    <location>
        <begin position="106"/>
        <end position="126"/>
    </location>
</feature>
<evidence type="ECO:0000313" key="4">
    <source>
        <dbReference type="Proteomes" id="UP000761534"/>
    </source>
</evidence>
<accession>A0A642V606</accession>
<keyword evidence="2" id="KW-1133">Transmembrane helix</keyword>
<name>A0A642V606_9ASCO</name>
<keyword evidence="2" id="KW-0812">Transmembrane</keyword>
<protein>
    <submittedName>
        <fullName evidence="3">Uncharacterized protein</fullName>
    </submittedName>
</protein>